<dbReference type="GO" id="GO:0005829">
    <property type="term" value="C:cytosol"/>
    <property type="evidence" value="ECO:0007669"/>
    <property type="project" value="UniProtKB-SubCell"/>
</dbReference>
<dbReference type="PANTHER" id="PTHR10663">
    <property type="entry name" value="GUANYL-NUCLEOTIDE EXCHANGE FACTOR"/>
    <property type="match status" value="1"/>
</dbReference>
<keyword evidence="6" id="KW-0344">Guanine-nucleotide releasing factor</keyword>
<dbReference type="Pfam" id="PF16206">
    <property type="entry name" value="Mon2_C"/>
    <property type="match status" value="1"/>
</dbReference>
<dbReference type="GO" id="GO:0032012">
    <property type="term" value="P:regulation of ARF protein signal transduction"/>
    <property type="evidence" value="ECO:0007669"/>
    <property type="project" value="InterPro"/>
</dbReference>
<dbReference type="SUPFAM" id="SSF48371">
    <property type="entry name" value="ARM repeat"/>
    <property type="match status" value="1"/>
</dbReference>
<dbReference type="InterPro" id="IPR000904">
    <property type="entry name" value="Sec7_dom"/>
</dbReference>
<dbReference type="InterPro" id="IPR016024">
    <property type="entry name" value="ARM-type_fold"/>
</dbReference>
<evidence type="ECO:0000313" key="11">
    <source>
        <dbReference type="Proteomes" id="UP001293254"/>
    </source>
</evidence>
<dbReference type="InterPro" id="IPR032817">
    <property type="entry name" value="Mon2_C"/>
</dbReference>
<evidence type="ECO:0000256" key="4">
    <source>
        <dbReference type="ARBA" id="ARBA00022448"/>
    </source>
</evidence>
<keyword evidence="8" id="KW-0472">Membrane</keyword>
<keyword evidence="11" id="KW-1185">Reference proteome</keyword>
<keyword evidence="7" id="KW-0653">Protein transport</keyword>
<dbReference type="InterPro" id="IPR046455">
    <property type="entry name" value="Sec7/BIG1-like_C"/>
</dbReference>
<sequence>MASSEADSRLEGVLVPALEKIIKNGSWRKHSKLSGECKSVIEHLTLHKQVPIETPASDQSDSEVLSLPGVLLELSLYESEFFLSPLINALSANHVRVAEPALDAVQKLIAHGYLRGEADTSGGPGSKLLSRLIDSTCKCYDLGDENVELLVIKTLLTAVTSCALRIHGDCLLQVVKTCYDIYIISKNVVNQTTAKASLVQMLVIVFRRMEADSSTVPLQPIVVAELMEPMEKADADGSTAIFVQGFITKIMQDIDGVFSPSTPKSGQVSGAGLHDGAFETKAPSVEGTTPADLLDSTDKDMLDAKYWEISMYKTALEERKGELADGEGERDDDLEVQIGNMLKRDAFLVFRALCKLSMKTPPKDAMADPQVMKGKILALELLKILLENAGAIFRTSERFLDAIKQYLCLSLLKNSASTLMIIFQLSCSIFISLVSRFRAGLKAEIGVFFPMIVLRVLENVSQPNFQQKMTVLRFLERLCDDSQILIDIFLNYDCDVNASNIFERMVNGLLKTAQGVPPGLATSLQPTQDATMKLEALKCLVAILKCMGDWMKKQLRIPDSHSKKFEVVDNSSDPGSVHMVNGNADEPTEASYTHPEASDVSDISKIEQRRAYKLELQEGISLFNRKPKKGIEFLINANKVGDSPEEIATFLKNTSGLNKTLIGDYLGEMEDLPLKVMHAYVDSFDFEEMEFDDAIRKLLEGFRLPGEAQKIDRIMEKFAERYCKCNPEDFISADTAYVLAYSVIMLNTDAHNPMVKNKMSAEDFIRNNQGIDDGKDLPEEYMRSLFERITKNEIKMKEDNWSIQQKQSVNSNRVLGLDSILNIVIRKPGGDSMETGDDLMKHMQEQFKEKARKSESIYYPATDVVILRFMIEACWAPMLAAFSLLLDQSDDEVIIALCLEGFRNAVHVTATMSMKTHRDAFVTSLAKFTSLHSPADIRQKSIEAIKVIITIADENGNYLQEAWEHILTCVSRLEHLHILHEGAPPDAAFPAISQNELDKSKQGKSNVLPVLRKKGPGKIQNSASAMRRGSYDSAGIGGNVAAGITSEQINNLFSNLNILEQVGEMDDIFVRSQNLNSEAIVDFFKALCKVSMDELRSASNPRTFSSAKIIEIAHRNMNRIRLVWSKIWEVLSDFFVTIGCSENLSIAIFGIDSLRQLSMKFLEREELANYNFQNEVMKPFVIVMRKSGAVEIRELIIRCVSQMVLSRVNNVKSGWKSMFMVFTTAAYDDHKNIVLLAFEIIEKIVWDYFPYITETETTTFTDCVNCLIAFSNSRFNKDISLNAIQFLCFCAAKLAEGDLGKGTSGKVPSSPYKGSGTFGEVVPSSPYKGKGIPGEVVPSSPYKGRATSREVVPSSPYKVRGATGEVIASSPYKGKDKKFDIWEPIDKVDHLYLWYPLLAGLSELSFDPRPEIRKSALQVLFDTLTNYGQHFSLPLWEKVFESVLFRIFDDARRAIDPSSDNSPRHVAKSNMEEPDQDAWLYETCTLVLQLVVDLFVDFYDTVNPVLKKVLMLLVGFIKCPHQNLAGIGIAAFVRLLSTVGQLFSEDKWFEVVSSLKEAAKATHPDFSFVPHEDDEIWAHDEDLERNSSDEISGTITSIDDSEILRRHRLYAAILGVKSQATIQLLLIQAIMEIYDMHRTQLCAKNTVILFEAVHSVALHAHKINSDVSLRQKLQKLGSLTQLQDPPLLRLENESFQICLTFLQNLVLDRPPTYEESEVESYLVNLCQEVLQSYIGVACSVQMADSSLDRQRLRMIPLGSGRRRELAARAPLVVAALHTICCLEDSSLQKYLSCFFPLLARLISCEHGSNEVQLALSNMLSSSVGPVLQRSW</sequence>
<name>A0AAE1XQ74_9LAMI</name>
<dbReference type="Gene3D" id="1.10.220.20">
    <property type="match status" value="1"/>
</dbReference>
<comment type="caution">
    <text evidence="10">The sequence shown here is derived from an EMBL/GenBank/DDBJ whole genome shotgun (WGS) entry which is preliminary data.</text>
</comment>
<dbReference type="InterPro" id="IPR032691">
    <property type="entry name" value="Mon2/Sec7/BIG1-like_HUS"/>
</dbReference>
<dbReference type="FunFam" id="1.10.220.20:FF:000002">
    <property type="entry name" value="Brefeldin A-inhibited guanine nucleotide-exchange protein 1"/>
    <property type="match status" value="1"/>
</dbReference>
<dbReference type="Pfam" id="PF12783">
    <property type="entry name" value="Sec7-like_HUS"/>
    <property type="match status" value="1"/>
</dbReference>
<evidence type="ECO:0000256" key="8">
    <source>
        <dbReference type="ARBA" id="ARBA00023136"/>
    </source>
</evidence>
<dbReference type="PANTHER" id="PTHR10663:SF375">
    <property type="entry name" value="LD29171P"/>
    <property type="match status" value="1"/>
</dbReference>
<keyword evidence="5" id="KW-0963">Cytoplasm</keyword>
<evidence type="ECO:0000256" key="7">
    <source>
        <dbReference type="ARBA" id="ARBA00022927"/>
    </source>
</evidence>
<dbReference type="InterPro" id="IPR035999">
    <property type="entry name" value="Sec7_dom_sf"/>
</dbReference>
<dbReference type="Proteomes" id="UP001293254">
    <property type="component" value="Unassembled WGS sequence"/>
</dbReference>
<dbReference type="InterPro" id="IPR032629">
    <property type="entry name" value="DCB_dom"/>
</dbReference>
<keyword evidence="4" id="KW-0813">Transport</keyword>
<evidence type="ECO:0000256" key="2">
    <source>
        <dbReference type="ARBA" id="ARBA00004514"/>
    </source>
</evidence>
<reference evidence="10" key="1">
    <citation type="submission" date="2020-06" db="EMBL/GenBank/DDBJ databases">
        <authorList>
            <person name="Li T."/>
            <person name="Hu X."/>
            <person name="Zhang T."/>
            <person name="Song X."/>
            <person name="Zhang H."/>
            <person name="Dai N."/>
            <person name="Sheng W."/>
            <person name="Hou X."/>
            <person name="Wei L."/>
        </authorList>
    </citation>
    <scope>NUCLEOTIDE SEQUENCE</scope>
    <source>
        <strain evidence="10">3651</strain>
        <tissue evidence="10">Leaf</tissue>
    </source>
</reference>
<dbReference type="FunFam" id="1.10.1000.11:FF:000005">
    <property type="entry name" value="Brefeldin A-inhibited guanine nucleotide-exchange 1"/>
    <property type="match status" value="1"/>
</dbReference>
<dbReference type="SMART" id="SM00222">
    <property type="entry name" value="Sec7"/>
    <property type="match status" value="1"/>
</dbReference>
<dbReference type="EMBL" id="JACGWO010000011">
    <property type="protein sequence ID" value="KAK4415988.1"/>
    <property type="molecule type" value="Genomic_DNA"/>
</dbReference>
<accession>A0AAE1XQ74</accession>
<dbReference type="Pfam" id="PF09324">
    <property type="entry name" value="Sec7-like_HDS"/>
    <property type="match status" value="1"/>
</dbReference>
<dbReference type="GO" id="GO:0005085">
    <property type="term" value="F:guanyl-nucleotide exchange factor activity"/>
    <property type="evidence" value="ECO:0007669"/>
    <property type="project" value="UniProtKB-KW"/>
</dbReference>
<evidence type="ECO:0000256" key="6">
    <source>
        <dbReference type="ARBA" id="ARBA00022658"/>
    </source>
</evidence>
<proteinExistence type="predicted"/>
<dbReference type="GO" id="GO:0015031">
    <property type="term" value="P:protein transport"/>
    <property type="evidence" value="ECO:0007669"/>
    <property type="project" value="UniProtKB-KW"/>
</dbReference>
<dbReference type="PROSITE" id="PS50190">
    <property type="entry name" value="SEC7"/>
    <property type="match status" value="1"/>
</dbReference>
<evidence type="ECO:0000256" key="3">
    <source>
        <dbReference type="ARBA" id="ARBA00011738"/>
    </source>
</evidence>
<evidence type="ECO:0000256" key="5">
    <source>
        <dbReference type="ARBA" id="ARBA00022490"/>
    </source>
</evidence>
<protein>
    <submittedName>
        <fullName evidence="10">Brefeldin A-inhibited guanine nucleotide-exchange protein 2</fullName>
    </submittedName>
</protein>
<evidence type="ECO:0000313" key="10">
    <source>
        <dbReference type="EMBL" id="KAK4415988.1"/>
    </source>
</evidence>
<gene>
    <name evidence="10" type="ORF">Salat_2706200</name>
</gene>
<feature type="domain" description="SEC7" evidence="9">
    <location>
        <begin position="605"/>
        <end position="792"/>
    </location>
</feature>
<evidence type="ECO:0000259" key="9">
    <source>
        <dbReference type="PROSITE" id="PS50190"/>
    </source>
</evidence>
<dbReference type="InterPro" id="IPR023394">
    <property type="entry name" value="Sec7_C_sf"/>
</dbReference>
<dbReference type="Gene3D" id="1.10.1000.11">
    <property type="entry name" value="Arf Nucleotide-binding Site Opener,domain 2"/>
    <property type="match status" value="1"/>
</dbReference>
<dbReference type="Pfam" id="PF01369">
    <property type="entry name" value="Sec7"/>
    <property type="match status" value="1"/>
</dbReference>
<organism evidence="10 11">
    <name type="scientific">Sesamum alatum</name>
    <dbReference type="NCBI Taxonomy" id="300844"/>
    <lineage>
        <taxon>Eukaryota</taxon>
        <taxon>Viridiplantae</taxon>
        <taxon>Streptophyta</taxon>
        <taxon>Embryophyta</taxon>
        <taxon>Tracheophyta</taxon>
        <taxon>Spermatophyta</taxon>
        <taxon>Magnoliopsida</taxon>
        <taxon>eudicotyledons</taxon>
        <taxon>Gunneridae</taxon>
        <taxon>Pentapetalae</taxon>
        <taxon>asterids</taxon>
        <taxon>lamiids</taxon>
        <taxon>Lamiales</taxon>
        <taxon>Pedaliaceae</taxon>
        <taxon>Sesamum</taxon>
    </lineage>
</organism>
<evidence type="ECO:0000256" key="1">
    <source>
        <dbReference type="ARBA" id="ARBA00004287"/>
    </source>
</evidence>
<comment type="subunit">
    <text evidence="3">Homodimer.</text>
</comment>
<comment type="subcellular location">
    <subcellularLocation>
        <location evidence="2">Cytoplasm</location>
        <location evidence="2">Cytosol</location>
    </subcellularLocation>
    <subcellularLocation>
        <location evidence="1">Membrane</location>
        <topology evidence="1">Peripheral membrane protein</topology>
        <orientation evidence="1">Cytoplasmic side</orientation>
    </subcellularLocation>
</comment>
<dbReference type="Pfam" id="PF20252">
    <property type="entry name" value="BIG2_C"/>
    <property type="match status" value="1"/>
</dbReference>
<reference evidence="10" key="2">
    <citation type="journal article" date="2024" name="Plant">
        <title>Genomic evolution and insights into agronomic trait innovations of Sesamum species.</title>
        <authorList>
            <person name="Miao H."/>
            <person name="Wang L."/>
            <person name="Qu L."/>
            <person name="Liu H."/>
            <person name="Sun Y."/>
            <person name="Le M."/>
            <person name="Wang Q."/>
            <person name="Wei S."/>
            <person name="Zheng Y."/>
            <person name="Lin W."/>
            <person name="Duan Y."/>
            <person name="Cao H."/>
            <person name="Xiong S."/>
            <person name="Wang X."/>
            <person name="Wei L."/>
            <person name="Li C."/>
            <person name="Ma Q."/>
            <person name="Ju M."/>
            <person name="Zhao R."/>
            <person name="Li G."/>
            <person name="Mu C."/>
            <person name="Tian Q."/>
            <person name="Mei H."/>
            <person name="Zhang T."/>
            <person name="Gao T."/>
            <person name="Zhang H."/>
        </authorList>
    </citation>
    <scope>NUCLEOTIDE SEQUENCE</scope>
    <source>
        <strain evidence="10">3651</strain>
    </source>
</reference>
<dbReference type="GO" id="GO:0005802">
    <property type="term" value="C:trans-Golgi network"/>
    <property type="evidence" value="ECO:0007669"/>
    <property type="project" value="TreeGrafter"/>
</dbReference>
<dbReference type="CDD" id="cd00171">
    <property type="entry name" value="Sec7"/>
    <property type="match status" value="1"/>
</dbReference>
<dbReference type="InterPro" id="IPR015403">
    <property type="entry name" value="Mon2/Sec7/BIG1-like_HDS"/>
</dbReference>
<dbReference type="GO" id="GO:0016020">
    <property type="term" value="C:membrane"/>
    <property type="evidence" value="ECO:0007669"/>
    <property type="project" value="UniProtKB-SubCell"/>
</dbReference>
<dbReference type="SUPFAM" id="SSF48425">
    <property type="entry name" value="Sec7 domain"/>
    <property type="match status" value="1"/>
</dbReference>
<dbReference type="Pfam" id="PF16213">
    <property type="entry name" value="DCB"/>
    <property type="match status" value="1"/>
</dbReference>